<evidence type="ECO:0000256" key="1">
    <source>
        <dbReference type="SAM" id="MobiDB-lite"/>
    </source>
</evidence>
<name>A0A1R3H726_9ROSI</name>
<protein>
    <submittedName>
        <fullName evidence="2">Uncharacterized protein</fullName>
    </submittedName>
</protein>
<sequence>MELEGLETGLKIHDQGSGVPSSHKHGESLPTGKADLSLKEDIEHNDGLVNELFTYFLEDCKGEHDDLVFQLERQGFLEWPKSRSSPVKTSWMSRLYEEYEELDLLTKDHWKISLRKTL</sequence>
<evidence type="ECO:0000313" key="2">
    <source>
        <dbReference type="EMBL" id="OMO66103.1"/>
    </source>
</evidence>
<proteinExistence type="predicted"/>
<dbReference type="OrthoDB" id="10589462at2759"/>
<keyword evidence="3" id="KW-1185">Reference proteome</keyword>
<dbReference type="Proteomes" id="UP000187203">
    <property type="component" value="Unassembled WGS sequence"/>
</dbReference>
<organism evidence="2 3">
    <name type="scientific">Corchorus olitorius</name>
    <dbReference type="NCBI Taxonomy" id="93759"/>
    <lineage>
        <taxon>Eukaryota</taxon>
        <taxon>Viridiplantae</taxon>
        <taxon>Streptophyta</taxon>
        <taxon>Embryophyta</taxon>
        <taxon>Tracheophyta</taxon>
        <taxon>Spermatophyta</taxon>
        <taxon>Magnoliopsida</taxon>
        <taxon>eudicotyledons</taxon>
        <taxon>Gunneridae</taxon>
        <taxon>Pentapetalae</taxon>
        <taxon>rosids</taxon>
        <taxon>malvids</taxon>
        <taxon>Malvales</taxon>
        <taxon>Malvaceae</taxon>
        <taxon>Grewioideae</taxon>
        <taxon>Apeibeae</taxon>
        <taxon>Corchorus</taxon>
    </lineage>
</organism>
<feature type="region of interest" description="Disordered" evidence="1">
    <location>
        <begin position="1"/>
        <end position="33"/>
    </location>
</feature>
<reference evidence="3" key="1">
    <citation type="submission" date="2013-09" db="EMBL/GenBank/DDBJ databases">
        <title>Corchorus olitorius genome sequencing.</title>
        <authorList>
            <person name="Alam M."/>
            <person name="Haque M.S."/>
            <person name="Islam M.S."/>
            <person name="Emdad E.M."/>
            <person name="Islam M.M."/>
            <person name="Ahmed B."/>
            <person name="Halim A."/>
            <person name="Hossen Q.M.M."/>
            <person name="Hossain M.Z."/>
            <person name="Ahmed R."/>
            <person name="Khan M.M."/>
            <person name="Islam R."/>
            <person name="Rashid M.M."/>
            <person name="Khan S.A."/>
            <person name="Rahman M.S."/>
            <person name="Alam M."/>
            <person name="Yahiya A.S."/>
            <person name="Khan M.S."/>
            <person name="Azam M.S."/>
            <person name="Haque T."/>
            <person name="Lashkar M.Z.H."/>
            <person name="Akhand A.I."/>
            <person name="Morshed G."/>
            <person name="Roy S."/>
            <person name="Uddin K.S."/>
            <person name="Rabeya T."/>
            <person name="Hossain A.S."/>
            <person name="Chowdhury A."/>
            <person name="Snigdha A.R."/>
            <person name="Mortoza M.S."/>
            <person name="Matin S.A."/>
            <person name="Hoque S.M.E."/>
            <person name="Islam M.K."/>
            <person name="Roy D.K."/>
            <person name="Haider R."/>
            <person name="Moosa M.M."/>
            <person name="Elias S.M."/>
            <person name="Hasan A.M."/>
            <person name="Jahan S."/>
            <person name="Shafiuddin M."/>
            <person name="Mahmood N."/>
            <person name="Shommy N.S."/>
        </authorList>
    </citation>
    <scope>NUCLEOTIDE SEQUENCE [LARGE SCALE GENOMIC DNA]</scope>
    <source>
        <strain evidence="3">cv. O-4</strain>
    </source>
</reference>
<evidence type="ECO:0000313" key="3">
    <source>
        <dbReference type="Proteomes" id="UP000187203"/>
    </source>
</evidence>
<gene>
    <name evidence="2" type="ORF">COLO4_30766</name>
</gene>
<dbReference type="AlphaFoldDB" id="A0A1R3H726"/>
<dbReference type="EMBL" id="AWUE01020785">
    <property type="protein sequence ID" value="OMO66103.1"/>
    <property type="molecule type" value="Genomic_DNA"/>
</dbReference>
<comment type="caution">
    <text evidence="2">The sequence shown here is derived from an EMBL/GenBank/DDBJ whole genome shotgun (WGS) entry which is preliminary data.</text>
</comment>
<accession>A0A1R3H726</accession>